<dbReference type="GO" id="GO:0141221">
    <property type="term" value="F:histone deacetylase activity, hydrolytic mechanism"/>
    <property type="evidence" value="ECO:0007669"/>
    <property type="project" value="UniProtKB-EC"/>
</dbReference>
<comment type="similarity">
    <text evidence="1">Belongs to the histone deacetylase family. HD type 1 subfamily.</text>
</comment>
<dbReference type="Pfam" id="PF00850">
    <property type="entry name" value="Hist_deacetyl"/>
    <property type="match status" value="1"/>
</dbReference>
<dbReference type="AlphaFoldDB" id="X6M0K9"/>
<evidence type="ECO:0000256" key="2">
    <source>
        <dbReference type="ARBA" id="ARBA00012111"/>
    </source>
</evidence>
<reference evidence="10 11" key="1">
    <citation type="journal article" date="2013" name="Curr. Biol.">
        <title>The Genome of the Foraminiferan Reticulomyxa filosa.</title>
        <authorList>
            <person name="Glockner G."/>
            <person name="Hulsmann N."/>
            <person name="Schleicher M."/>
            <person name="Noegel A.A."/>
            <person name="Eichinger L."/>
            <person name="Gallinger C."/>
            <person name="Pawlowski J."/>
            <person name="Sierra R."/>
            <person name="Euteneuer U."/>
            <person name="Pillet L."/>
            <person name="Moustafa A."/>
            <person name="Platzer M."/>
            <person name="Groth M."/>
            <person name="Szafranski K."/>
            <person name="Schliwa M."/>
        </authorList>
    </citation>
    <scope>NUCLEOTIDE SEQUENCE [LARGE SCALE GENOMIC DNA]</scope>
</reference>
<dbReference type="InterPro" id="IPR000286">
    <property type="entry name" value="HDACs"/>
</dbReference>
<feature type="binding site" evidence="6">
    <location>
        <position position="74"/>
    </location>
    <ligand>
        <name>substrate</name>
    </ligand>
</feature>
<evidence type="ECO:0000256" key="5">
    <source>
        <dbReference type="PIRSR" id="PIRSR037913-1"/>
    </source>
</evidence>
<feature type="binding site" evidence="7">
    <location>
        <position position="101"/>
    </location>
    <ligand>
        <name>a divalent metal cation</name>
        <dbReference type="ChEBI" id="CHEBI:60240"/>
    </ligand>
</feature>
<dbReference type="PANTHER" id="PTHR10625">
    <property type="entry name" value="HISTONE DEACETYLASE HDAC1-RELATED"/>
    <property type="match status" value="1"/>
</dbReference>
<evidence type="ECO:0000256" key="3">
    <source>
        <dbReference type="ARBA" id="ARBA00022801"/>
    </source>
</evidence>
<dbReference type="Gene3D" id="3.40.800.20">
    <property type="entry name" value="Histone deacetylase domain"/>
    <property type="match status" value="1"/>
</dbReference>
<evidence type="ECO:0000256" key="6">
    <source>
        <dbReference type="PIRSR" id="PIRSR037913-2"/>
    </source>
</evidence>
<dbReference type="Proteomes" id="UP000023152">
    <property type="component" value="Unassembled WGS sequence"/>
</dbReference>
<name>X6M0K9_RETFI</name>
<dbReference type="InterPro" id="IPR023696">
    <property type="entry name" value="Ureohydrolase_dom_sf"/>
</dbReference>
<dbReference type="PANTHER" id="PTHR10625:SF10">
    <property type="entry name" value="HISTONE DEACETYLASE HDAC1"/>
    <property type="match status" value="1"/>
</dbReference>
<feature type="domain" description="Histone deacetylase" evidence="9">
    <location>
        <begin position="22"/>
        <end position="250"/>
    </location>
</feature>
<feature type="region of interest" description="Disordered" evidence="8">
    <location>
        <begin position="344"/>
        <end position="370"/>
    </location>
</feature>
<evidence type="ECO:0000313" key="11">
    <source>
        <dbReference type="Proteomes" id="UP000023152"/>
    </source>
</evidence>
<proteinExistence type="inferred from homology"/>
<feature type="binding site" evidence="7">
    <location>
        <position position="196"/>
    </location>
    <ligand>
        <name>a divalent metal cation</name>
        <dbReference type="ChEBI" id="CHEBI:60240"/>
    </ligand>
</feature>
<dbReference type="OrthoDB" id="1918432at2759"/>
<evidence type="ECO:0000256" key="7">
    <source>
        <dbReference type="PIRSR" id="PIRSR037913-3"/>
    </source>
</evidence>
<keyword evidence="3" id="KW-0378">Hydrolase</keyword>
<keyword evidence="7" id="KW-0479">Metal-binding</keyword>
<dbReference type="PRINTS" id="PR01270">
    <property type="entry name" value="HDASUPER"/>
</dbReference>
<feature type="binding site" evidence="6">
    <location>
        <position position="24"/>
    </location>
    <ligand>
        <name>substrate</name>
    </ligand>
</feature>
<dbReference type="InterPro" id="IPR023801">
    <property type="entry name" value="His_deacetylse_dom"/>
</dbReference>
<comment type="caution">
    <text evidence="10">The sequence shown here is derived from an EMBL/GenBank/DDBJ whole genome shotgun (WGS) entry which is preliminary data.</text>
</comment>
<feature type="binding site" evidence="7">
    <location>
        <position position="103"/>
    </location>
    <ligand>
        <name>a divalent metal cation</name>
        <dbReference type="ChEBI" id="CHEBI:60240"/>
    </ligand>
</feature>
<protein>
    <recommendedName>
        <fullName evidence="2">histone deacetylase</fullName>
        <ecNumber evidence="2">3.5.1.98</ecNumber>
    </recommendedName>
</protein>
<feature type="compositionally biased region" description="Acidic residues" evidence="8">
    <location>
        <begin position="359"/>
        <end position="370"/>
    </location>
</feature>
<dbReference type="GO" id="GO:0040029">
    <property type="term" value="P:epigenetic regulation of gene expression"/>
    <property type="evidence" value="ECO:0007669"/>
    <property type="project" value="TreeGrafter"/>
</dbReference>
<keyword evidence="4" id="KW-0156">Chromatin regulator</keyword>
<evidence type="ECO:0000259" key="9">
    <source>
        <dbReference type="Pfam" id="PF00850"/>
    </source>
</evidence>
<dbReference type="InterPro" id="IPR037138">
    <property type="entry name" value="His_deacetylse_dom_sf"/>
</dbReference>
<sequence length="370" mass="41938">MRMCVCVCVCESLSETVMVGPRSDCPIFDGVFEFNQRSVGGTIDGAVRLCHNKCDIAVNWSGGFHHAKKSEASGFCYVNDIVLGILELLKYFERVLYIDIDVHHGDGIIFFFCVEEAFYTTNRVCTLSFHKYGEMYFPGTGHIKDIGAKEGLNYSINVPLNDGISDDQYAELFQAIIKPLMRKYQPNAVVLQCGADSLAKDRIGRFNLSSKGHGKVVEIMKSFLVPMLVIGGGGYNIKNVARCWCYETSILADVQISPQIPYTSFSRYYGPSFDLYVEARKDMENHNTTKSLQEILQKVLENIDKIEIAPNVAWLEHNTTSLLLRSEESLRVNRDEMNPDVTMTEREKDDHITPRNEIYEDDKDQDLDLL</sequence>
<dbReference type="CDD" id="cd09991">
    <property type="entry name" value="HDAC_classI"/>
    <property type="match status" value="1"/>
</dbReference>
<dbReference type="EMBL" id="ASPP01026667">
    <property type="protein sequence ID" value="ETO06932.1"/>
    <property type="molecule type" value="Genomic_DNA"/>
</dbReference>
<gene>
    <name evidence="10" type="ORF">RFI_30461</name>
</gene>
<evidence type="ECO:0000256" key="8">
    <source>
        <dbReference type="SAM" id="MobiDB-lite"/>
    </source>
</evidence>
<dbReference type="EC" id="3.5.1.98" evidence="2"/>
<dbReference type="GO" id="GO:0046872">
    <property type="term" value="F:metal ion binding"/>
    <property type="evidence" value="ECO:0007669"/>
    <property type="project" value="UniProtKB-KW"/>
</dbReference>
<accession>X6M0K9</accession>
<organism evidence="10 11">
    <name type="scientific">Reticulomyxa filosa</name>
    <dbReference type="NCBI Taxonomy" id="46433"/>
    <lineage>
        <taxon>Eukaryota</taxon>
        <taxon>Sar</taxon>
        <taxon>Rhizaria</taxon>
        <taxon>Retaria</taxon>
        <taxon>Foraminifera</taxon>
        <taxon>Monothalamids</taxon>
        <taxon>Reticulomyxidae</taxon>
        <taxon>Reticulomyxa</taxon>
    </lineage>
</organism>
<evidence type="ECO:0000313" key="10">
    <source>
        <dbReference type="EMBL" id="ETO06932.1"/>
    </source>
</evidence>
<dbReference type="PRINTS" id="PR01271">
    <property type="entry name" value="HISDACETLASE"/>
</dbReference>
<dbReference type="InterPro" id="IPR003084">
    <property type="entry name" value="HDAC_I/II"/>
</dbReference>
<dbReference type="PIRSF" id="PIRSF037913">
    <property type="entry name" value="His_deacetylse_1"/>
    <property type="match status" value="1"/>
</dbReference>
<evidence type="ECO:0000256" key="1">
    <source>
        <dbReference type="ARBA" id="ARBA00006457"/>
    </source>
</evidence>
<keyword evidence="11" id="KW-1185">Reference proteome</keyword>
<evidence type="ECO:0000256" key="4">
    <source>
        <dbReference type="ARBA" id="ARBA00022853"/>
    </source>
</evidence>
<feature type="compositionally biased region" description="Basic and acidic residues" evidence="8">
    <location>
        <begin position="344"/>
        <end position="358"/>
    </location>
</feature>
<dbReference type="OMA" id="RCHTDEY"/>
<feature type="binding site" evidence="6">
    <location>
        <position position="235"/>
    </location>
    <ligand>
        <name>substrate</name>
    </ligand>
</feature>
<dbReference type="SUPFAM" id="SSF52768">
    <property type="entry name" value="Arginase/deacetylase"/>
    <property type="match status" value="1"/>
</dbReference>
<dbReference type="GO" id="GO:0000118">
    <property type="term" value="C:histone deacetylase complex"/>
    <property type="evidence" value="ECO:0007669"/>
    <property type="project" value="UniProtKB-ARBA"/>
</dbReference>
<feature type="active site" description="Proton acceptor" evidence="5">
    <location>
        <position position="66"/>
    </location>
</feature>